<protein>
    <recommendedName>
        <fullName evidence="3">TLDc domain-containing protein</fullName>
    </recommendedName>
</protein>
<evidence type="ECO:0008006" key="3">
    <source>
        <dbReference type="Google" id="ProtNLM"/>
    </source>
</evidence>
<sequence>MNQENILKNFERIFKTGENYDVIIEAGEEPKPKKNLRPFLHSSLYLCCGKIDLSINSISDALEILVATDELSLNDPDDTLMTLKDYCLETICQVPDRKDVPLKKNPYKFNLIFRASRDGGGAADFHAKCDDQGATIVVAKIEETDRVIGGYDWKGNRGIIGRVIQTEHAIRCFSKYGPVFGYNNGGGNDIMVTEHGKWSSATNSYPNINIPKIFKIDDYEVFQVVKG</sequence>
<name>A0A397SAK6_9GLOM</name>
<evidence type="ECO:0000313" key="2">
    <source>
        <dbReference type="Proteomes" id="UP000265703"/>
    </source>
</evidence>
<reference evidence="1 2" key="1">
    <citation type="submission" date="2018-06" db="EMBL/GenBank/DDBJ databases">
        <title>Comparative genomics reveals the genomic features of Rhizophagus irregularis, R. cerebriforme, R. diaphanum and Gigaspora rosea, and their symbiotic lifestyle signature.</title>
        <authorList>
            <person name="Morin E."/>
            <person name="San Clemente H."/>
            <person name="Chen E.C.H."/>
            <person name="De La Providencia I."/>
            <person name="Hainaut M."/>
            <person name="Kuo A."/>
            <person name="Kohler A."/>
            <person name="Murat C."/>
            <person name="Tang N."/>
            <person name="Roy S."/>
            <person name="Loubradou J."/>
            <person name="Henrissat B."/>
            <person name="Grigoriev I.V."/>
            <person name="Corradi N."/>
            <person name="Roux C."/>
            <person name="Martin F.M."/>
        </authorList>
    </citation>
    <scope>NUCLEOTIDE SEQUENCE [LARGE SCALE GENOMIC DNA]</scope>
    <source>
        <strain evidence="1 2">DAOM 227022</strain>
    </source>
</reference>
<accession>A0A397SAK6</accession>
<dbReference type="OrthoDB" id="2428077at2759"/>
<keyword evidence="2" id="KW-1185">Reference proteome</keyword>
<evidence type="ECO:0000313" key="1">
    <source>
        <dbReference type="EMBL" id="RIA83350.1"/>
    </source>
</evidence>
<dbReference type="AlphaFoldDB" id="A0A397SAK6"/>
<dbReference type="EMBL" id="QKYT01000581">
    <property type="protein sequence ID" value="RIA83350.1"/>
    <property type="molecule type" value="Genomic_DNA"/>
</dbReference>
<organism evidence="1 2">
    <name type="scientific">Glomus cerebriforme</name>
    <dbReference type="NCBI Taxonomy" id="658196"/>
    <lineage>
        <taxon>Eukaryota</taxon>
        <taxon>Fungi</taxon>
        <taxon>Fungi incertae sedis</taxon>
        <taxon>Mucoromycota</taxon>
        <taxon>Glomeromycotina</taxon>
        <taxon>Glomeromycetes</taxon>
        <taxon>Glomerales</taxon>
        <taxon>Glomeraceae</taxon>
        <taxon>Glomus</taxon>
    </lineage>
</organism>
<gene>
    <name evidence="1" type="ORF">C1645_743135</name>
</gene>
<proteinExistence type="predicted"/>
<comment type="caution">
    <text evidence="1">The sequence shown here is derived from an EMBL/GenBank/DDBJ whole genome shotgun (WGS) entry which is preliminary data.</text>
</comment>
<dbReference type="Proteomes" id="UP000265703">
    <property type="component" value="Unassembled WGS sequence"/>
</dbReference>